<reference evidence="2 3" key="1">
    <citation type="submission" date="2017-12" db="EMBL/GenBank/DDBJ databases">
        <title>Comparative genomics of Botrytis spp.</title>
        <authorList>
            <person name="Valero-Jimenez C.A."/>
            <person name="Tapia P."/>
            <person name="Veloso J."/>
            <person name="Silva-Moreno E."/>
            <person name="Staats M."/>
            <person name="Valdes J.H."/>
            <person name="Van Kan J.A.L."/>
        </authorList>
    </citation>
    <scope>NUCLEOTIDE SEQUENCE [LARGE SCALE GENOMIC DNA]</scope>
    <source>
        <strain evidence="2 3">Bh0001</strain>
    </source>
</reference>
<proteinExistence type="predicted"/>
<gene>
    <name evidence="2" type="ORF">BHYA_0167g00190</name>
</gene>
<feature type="region of interest" description="Disordered" evidence="1">
    <location>
        <begin position="1"/>
        <end position="59"/>
    </location>
</feature>
<keyword evidence="3" id="KW-1185">Reference proteome</keyword>
<protein>
    <submittedName>
        <fullName evidence="2">Uncharacterized protein</fullName>
    </submittedName>
</protein>
<accession>A0A4Z1GMZ2</accession>
<evidence type="ECO:0000256" key="1">
    <source>
        <dbReference type="SAM" id="MobiDB-lite"/>
    </source>
</evidence>
<comment type="caution">
    <text evidence="2">The sequence shown here is derived from an EMBL/GenBank/DDBJ whole genome shotgun (WGS) entry which is preliminary data.</text>
</comment>
<feature type="compositionally biased region" description="Polar residues" evidence="1">
    <location>
        <begin position="40"/>
        <end position="49"/>
    </location>
</feature>
<sequence>MSYYNSAYDDGNEHGEYQPARAGWKQSSPTGQEYEEGLRHSNQTSSNSAGGVKKRKKKV</sequence>
<organism evidence="2 3">
    <name type="scientific">Botrytis hyacinthi</name>
    <dbReference type="NCBI Taxonomy" id="278943"/>
    <lineage>
        <taxon>Eukaryota</taxon>
        <taxon>Fungi</taxon>
        <taxon>Dikarya</taxon>
        <taxon>Ascomycota</taxon>
        <taxon>Pezizomycotina</taxon>
        <taxon>Leotiomycetes</taxon>
        <taxon>Helotiales</taxon>
        <taxon>Sclerotiniaceae</taxon>
        <taxon>Botrytis</taxon>
    </lineage>
</organism>
<evidence type="ECO:0000313" key="3">
    <source>
        <dbReference type="Proteomes" id="UP000297814"/>
    </source>
</evidence>
<dbReference type="AlphaFoldDB" id="A0A4Z1GMZ2"/>
<name>A0A4Z1GMZ2_9HELO</name>
<dbReference type="EMBL" id="PQXK01000167">
    <property type="protein sequence ID" value="TGO35193.1"/>
    <property type="molecule type" value="Genomic_DNA"/>
</dbReference>
<dbReference type="Proteomes" id="UP000297814">
    <property type="component" value="Unassembled WGS sequence"/>
</dbReference>
<evidence type="ECO:0000313" key="2">
    <source>
        <dbReference type="EMBL" id="TGO35193.1"/>
    </source>
</evidence>